<dbReference type="GO" id="GO:0000172">
    <property type="term" value="C:ribonuclease MRP complex"/>
    <property type="evidence" value="ECO:0007669"/>
    <property type="project" value="TreeGrafter"/>
</dbReference>
<reference evidence="2" key="5">
    <citation type="submission" date="2018-04" db="UniProtKB">
        <authorList>
            <consortium name="EnsemblFungi"/>
        </authorList>
    </citation>
    <scope>IDENTIFICATION</scope>
    <source>
        <strain evidence="2">R3-111a-1</strain>
    </source>
</reference>
<dbReference type="Proteomes" id="UP000006039">
    <property type="component" value="Unassembled WGS sequence"/>
</dbReference>
<dbReference type="GeneID" id="20346430"/>
<name>J3NXG6_GAET3</name>
<dbReference type="InterPro" id="IPR013893">
    <property type="entry name" value="RNase_P_Rpp40"/>
</dbReference>
<organism evidence="1">
    <name type="scientific">Gaeumannomyces tritici (strain R3-111a-1)</name>
    <name type="common">Wheat and barley take-all root rot fungus</name>
    <name type="synonym">Gaeumannomyces graminis var. tritici</name>
    <dbReference type="NCBI Taxonomy" id="644352"/>
    <lineage>
        <taxon>Eukaryota</taxon>
        <taxon>Fungi</taxon>
        <taxon>Dikarya</taxon>
        <taxon>Ascomycota</taxon>
        <taxon>Pezizomycotina</taxon>
        <taxon>Sordariomycetes</taxon>
        <taxon>Sordariomycetidae</taxon>
        <taxon>Magnaporthales</taxon>
        <taxon>Magnaporthaceae</taxon>
        <taxon>Gaeumannomyces</taxon>
    </lineage>
</organism>
<dbReference type="Pfam" id="PF08584">
    <property type="entry name" value="Ribonuc_P_40"/>
    <property type="match status" value="1"/>
</dbReference>
<dbReference type="eggNOG" id="ENOG502QSAV">
    <property type="taxonomic scope" value="Eukaryota"/>
</dbReference>
<evidence type="ECO:0000313" key="2">
    <source>
        <dbReference type="EnsemblFungi" id="EJT76048"/>
    </source>
</evidence>
<keyword evidence="3" id="KW-1185">Reference proteome</keyword>
<dbReference type="GO" id="GO:0004526">
    <property type="term" value="F:ribonuclease P activity"/>
    <property type="evidence" value="ECO:0007669"/>
    <property type="project" value="TreeGrafter"/>
</dbReference>
<dbReference type="RefSeq" id="XP_009222048.1">
    <property type="nucleotide sequence ID" value="XM_009223784.1"/>
</dbReference>
<reference evidence="2" key="4">
    <citation type="journal article" date="2015" name="G3 (Bethesda)">
        <title>Genome sequences of three phytopathogenic species of the Magnaporthaceae family of fungi.</title>
        <authorList>
            <person name="Okagaki L.H."/>
            <person name="Nunes C.C."/>
            <person name="Sailsbery J."/>
            <person name="Clay B."/>
            <person name="Brown D."/>
            <person name="John T."/>
            <person name="Oh Y."/>
            <person name="Young N."/>
            <person name="Fitzgerald M."/>
            <person name="Haas B.J."/>
            <person name="Zeng Q."/>
            <person name="Young S."/>
            <person name="Adiconis X."/>
            <person name="Fan L."/>
            <person name="Levin J.Z."/>
            <person name="Mitchell T.K."/>
            <person name="Okubara P.A."/>
            <person name="Farman M.L."/>
            <person name="Kohn L.M."/>
            <person name="Birren B."/>
            <person name="Ma L.-J."/>
            <person name="Dean R.A."/>
        </authorList>
    </citation>
    <scope>NUCLEOTIDE SEQUENCE</scope>
    <source>
        <strain evidence="2">R3-111a-1</strain>
    </source>
</reference>
<dbReference type="EMBL" id="GL385397">
    <property type="protein sequence ID" value="EJT76048.1"/>
    <property type="molecule type" value="Genomic_DNA"/>
</dbReference>
<dbReference type="STRING" id="644352.J3NXG6"/>
<dbReference type="VEuPathDB" id="FungiDB:GGTG_05972"/>
<reference evidence="1" key="3">
    <citation type="submission" date="2010-09" db="EMBL/GenBank/DDBJ databases">
        <title>Annotation of Gaeumannomyces graminis var. tritici R3-111a-1.</title>
        <authorList>
            <consortium name="The Broad Institute Genome Sequencing Platform"/>
            <person name="Ma L.-J."/>
            <person name="Dead R."/>
            <person name="Young S.K."/>
            <person name="Zeng Q."/>
            <person name="Gargeya S."/>
            <person name="Fitzgerald M."/>
            <person name="Haas B."/>
            <person name="Abouelleil A."/>
            <person name="Alvarado L."/>
            <person name="Arachchi H.M."/>
            <person name="Berlin A."/>
            <person name="Brown A."/>
            <person name="Chapman S.B."/>
            <person name="Chen Z."/>
            <person name="Dunbar C."/>
            <person name="Freedman E."/>
            <person name="Gearin G."/>
            <person name="Gellesch M."/>
            <person name="Goldberg J."/>
            <person name="Griggs A."/>
            <person name="Gujja S."/>
            <person name="Heiman D."/>
            <person name="Howarth C."/>
            <person name="Larson L."/>
            <person name="Lui A."/>
            <person name="MacDonald P.J.P."/>
            <person name="Mehta T."/>
            <person name="Montmayeur A."/>
            <person name="Murphy C."/>
            <person name="Neiman D."/>
            <person name="Pearson M."/>
            <person name="Priest M."/>
            <person name="Roberts A."/>
            <person name="Saif S."/>
            <person name="Shea T."/>
            <person name="Shenoy N."/>
            <person name="Sisk P."/>
            <person name="Stolte C."/>
            <person name="Sykes S."/>
            <person name="Yandava C."/>
            <person name="Wortman J."/>
            <person name="Nusbaum C."/>
            <person name="Birren B."/>
        </authorList>
    </citation>
    <scope>NUCLEOTIDE SEQUENCE</scope>
    <source>
        <strain evidence="1">R3-111a-1</strain>
    </source>
</reference>
<dbReference type="HOGENOM" id="CLU_048755_0_0_1"/>
<dbReference type="GO" id="GO:0001682">
    <property type="term" value="P:tRNA 5'-leader removal"/>
    <property type="evidence" value="ECO:0007669"/>
    <property type="project" value="InterPro"/>
</dbReference>
<gene>
    <name evidence="2" type="primary">20346430</name>
    <name evidence="1" type="ORF">GGTG_05972</name>
</gene>
<dbReference type="GO" id="GO:0000447">
    <property type="term" value="P:endonucleolytic cleavage in ITS1 to separate SSU-rRNA from 5.8S rRNA and LSU-rRNA from tricistronic rRNA transcript (SSU-rRNA, 5.8S rRNA, LSU-rRNA)"/>
    <property type="evidence" value="ECO:0007669"/>
    <property type="project" value="TreeGrafter"/>
</dbReference>
<dbReference type="EnsemblFungi" id="EJT76048">
    <property type="protein sequence ID" value="EJT76048"/>
    <property type="gene ID" value="GGTG_05972"/>
</dbReference>
<dbReference type="PANTHER" id="PTHR15396">
    <property type="entry name" value="RIBONUCLEASE P PROTEIN SUBUNIT P40"/>
    <property type="match status" value="1"/>
</dbReference>
<sequence length="364" mass="40556">MLPLRDQKTVYQTPKCYFSYGMMPHVDTKQPPSKGKPWTALAARDFIHQVDLVLPQDAFKAFKEQALDGKQSPQFKRVVMTLGQVIEKDFLVRYIKTGNILMLSEGRPGQDNVFTIKAGKLTMFLDKETYERAGMVGETHGVKGDRCSKPRWIVEYDLCAPYAFPGKKGFDRLVYATKNAINFPVAWLFCNLSKTPDPDPLAAHFPTTFTSSPGIVQSISALVPSLKPSPDTSALGDREESERFATETYEWLSLIRLCSPRVAPDDDVDPYLSLYRVPDDNLPEGTKADTLCKLTWRGLLPAEWARGLFIDALSAVPSRAWFALSLGAFDASSRGLANGGPELTVMRPPGAPGEYLQWEVKSHE</sequence>
<proteinExistence type="predicted"/>
<reference evidence="3" key="1">
    <citation type="submission" date="2010-07" db="EMBL/GenBank/DDBJ databases">
        <title>The genome sequence of Gaeumannomyces graminis var. tritici strain R3-111a-1.</title>
        <authorList>
            <consortium name="The Broad Institute Genome Sequencing Platform"/>
            <person name="Ma L.-J."/>
            <person name="Dead R."/>
            <person name="Young S."/>
            <person name="Zeng Q."/>
            <person name="Koehrsen M."/>
            <person name="Alvarado L."/>
            <person name="Berlin A."/>
            <person name="Chapman S.B."/>
            <person name="Chen Z."/>
            <person name="Freedman E."/>
            <person name="Gellesch M."/>
            <person name="Goldberg J."/>
            <person name="Griggs A."/>
            <person name="Gujja S."/>
            <person name="Heilman E.R."/>
            <person name="Heiman D."/>
            <person name="Hepburn T."/>
            <person name="Howarth C."/>
            <person name="Jen D."/>
            <person name="Larson L."/>
            <person name="Mehta T."/>
            <person name="Neiman D."/>
            <person name="Pearson M."/>
            <person name="Roberts A."/>
            <person name="Saif S."/>
            <person name="Shea T."/>
            <person name="Shenoy N."/>
            <person name="Sisk P."/>
            <person name="Stolte C."/>
            <person name="Sykes S."/>
            <person name="Walk T."/>
            <person name="White J."/>
            <person name="Yandava C."/>
            <person name="Haas B."/>
            <person name="Nusbaum C."/>
            <person name="Birren B."/>
        </authorList>
    </citation>
    <scope>NUCLEOTIDE SEQUENCE [LARGE SCALE GENOMIC DNA]</scope>
    <source>
        <strain evidence="3">R3-111a-1</strain>
    </source>
</reference>
<accession>J3NXG6</accession>
<dbReference type="GO" id="GO:0000171">
    <property type="term" value="F:ribonuclease MRP activity"/>
    <property type="evidence" value="ECO:0007669"/>
    <property type="project" value="TreeGrafter"/>
</dbReference>
<dbReference type="PANTHER" id="PTHR15396:SF1">
    <property type="entry name" value="RIBONUCLEASE P PROTEIN SUBUNIT P40"/>
    <property type="match status" value="1"/>
</dbReference>
<dbReference type="OrthoDB" id="63112at2759"/>
<reference evidence="1" key="2">
    <citation type="submission" date="2010-07" db="EMBL/GenBank/DDBJ databases">
        <authorList>
            <consortium name="The Broad Institute Genome Sequencing Platform"/>
            <consortium name="Broad Institute Genome Sequencing Center for Infectious Disease"/>
            <person name="Ma L.-J."/>
            <person name="Dead R."/>
            <person name="Young S."/>
            <person name="Zeng Q."/>
            <person name="Koehrsen M."/>
            <person name="Alvarado L."/>
            <person name="Berlin A."/>
            <person name="Chapman S.B."/>
            <person name="Chen Z."/>
            <person name="Freedman E."/>
            <person name="Gellesch M."/>
            <person name="Goldberg J."/>
            <person name="Griggs A."/>
            <person name="Gujja S."/>
            <person name="Heilman E.R."/>
            <person name="Heiman D."/>
            <person name="Hepburn T."/>
            <person name="Howarth C."/>
            <person name="Jen D."/>
            <person name="Larson L."/>
            <person name="Mehta T."/>
            <person name="Neiman D."/>
            <person name="Pearson M."/>
            <person name="Roberts A."/>
            <person name="Saif S."/>
            <person name="Shea T."/>
            <person name="Shenoy N."/>
            <person name="Sisk P."/>
            <person name="Stolte C."/>
            <person name="Sykes S."/>
            <person name="Walk T."/>
            <person name="White J."/>
            <person name="Yandava C."/>
            <person name="Haas B."/>
            <person name="Nusbaum C."/>
            <person name="Birren B."/>
        </authorList>
    </citation>
    <scope>NUCLEOTIDE SEQUENCE</scope>
    <source>
        <strain evidence="1">R3-111a-1</strain>
    </source>
</reference>
<evidence type="ECO:0000313" key="3">
    <source>
        <dbReference type="Proteomes" id="UP000006039"/>
    </source>
</evidence>
<evidence type="ECO:0000313" key="1">
    <source>
        <dbReference type="EMBL" id="EJT76048.1"/>
    </source>
</evidence>
<dbReference type="GO" id="GO:0030681">
    <property type="term" value="C:multimeric ribonuclease P complex"/>
    <property type="evidence" value="ECO:0007669"/>
    <property type="project" value="TreeGrafter"/>
</dbReference>
<protein>
    <submittedName>
        <fullName evidence="1 2">Uncharacterized protein</fullName>
    </submittedName>
</protein>
<dbReference type="AlphaFoldDB" id="J3NXG6"/>